<evidence type="ECO:0000259" key="6">
    <source>
        <dbReference type="Pfam" id="PF01343"/>
    </source>
</evidence>
<dbReference type="Pfam" id="PF01343">
    <property type="entry name" value="Peptidase_S49"/>
    <property type="match status" value="1"/>
</dbReference>
<dbReference type="Gene3D" id="3.90.226.10">
    <property type="entry name" value="2-enoyl-CoA Hydratase, Chain A, domain 1"/>
    <property type="match status" value="1"/>
</dbReference>
<evidence type="ECO:0000256" key="1">
    <source>
        <dbReference type="ARBA" id="ARBA00008683"/>
    </source>
</evidence>
<dbReference type="EMBL" id="MT143890">
    <property type="protein sequence ID" value="QJB04784.1"/>
    <property type="molecule type" value="Genomic_DNA"/>
</dbReference>
<accession>A0A6M3M574</accession>
<organism evidence="7">
    <name type="scientific">viral metagenome</name>
    <dbReference type="NCBI Taxonomy" id="1070528"/>
    <lineage>
        <taxon>unclassified sequences</taxon>
        <taxon>metagenomes</taxon>
        <taxon>organismal metagenomes</taxon>
    </lineage>
</organism>
<feature type="region of interest" description="Disordered" evidence="5">
    <location>
        <begin position="373"/>
        <end position="395"/>
    </location>
</feature>
<dbReference type="InterPro" id="IPR033855">
    <property type="entry name" value="Protein_C"/>
</dbReference>
<gene>
    <name evidence="7" type="ORF">MM171A00115_0053</name>
    <name evidence="8" type="ORF">MM171B00172_0026</name>
</gene>
<evidence type="ECO:0000256" key="4">
    <source>
        <dbReference type="ARBA" id="ARBA00022825"/>
    </source>
</evidence>
<keyword evidence="3" id="KW-0378">Hydrolase</keyword>
<dbReference type="AlphaFoldDB" id="A0A6M3M574"/>
<dbReference type="InterPro" id="IPR029045">
    <property type="entry name" value="ClpP/crotonase-like_dom_sf"/>
</dbReference>
<dbReference type="PANTHER" id="PTHR33209:SF1">
    <property type="entry name" value="PEPTIDASE S49 DOMAIN-CONTAINING PROTEIN"/>
    <property type="match status" value="1"/>
</dbReference>
<feature type="compositionally biased region" description="Polar residues" evidence="5">
    <location>
        <begin position="375"/>
        <end position="385"/>
    </location>
</feature>
<dbReference type="PANTHER" id="PTHR33209">
    <property type="entry name" value="PROTEASE 4"/>
    <property type="match status" value="1"/>
</dbReference>
<protein>
    <submittedName>
        <fullName evidence="7">Putative peptidase</fullName>
    </submittedName>
</protein>
<evidence type="ECO:0000256" key="5">
    <source>
        <dbReference type="SAM" id="MobiDB-lite"/>
    </source>
</evidence>
<comment type="similarity">
    <text evidence="1">Belongs to the peptidase S49 family.</text>
</comment>
<proteinExistence type="inferred from homology"/>
<evidence type="ECO:0000256" key="3">
    <source>
        <dbReference type="ARBA" id="ARBA00022801"/>
    </source>
</evidence>
<reference evidence="7" key="1">
    <citation type="submission" date="2020-03" db="EMBL/GenBank/DDBJ databases">
        <title>The deep terrestrial virosphere.</title>
        <authorList>
            <person name="Holmfeldt K."/>
            <person name="Nilsson E."/>
            <person name="Simone D."/>
            <person name="Lopez-Fernandez M."/>
            <person name="Wu X."/>
            <person name="de Brujin I."/>
            <person name="Lundin D."/>
            <person name="Andersson A."/>
            <person name="Bertilsson S."/>
            <person name="Dopson M."/>
        </authorList>
    </citation>
    <scope>NUCLEOTIDE SEQUENCE</scope>
    <source>
        <strain evidence="7">MM171A00115</strain>
        <strain evidence="8">MM171B00172</strain>
    </source>
</reference>
<sequence length="410" mass="42504">MSRAFELAASRPWLMLPDALDSLMAIADRQGDPEALEARLGRPLENTRVVTMRDGIAVIPVTGPIMRYANMFTRISGATSTQELATDLQAALDDPKVKGIILNVDSPGGEANGINELGDMVYAARGKKPIKAYGGGTVASASYWIGSSADELVIDDTALLGSIGVVVEVALREAREGEKRYTITSSNAPNKRPNLETEEGRAELSKTIDALGEVFVAKVARNLGVTPDQVPAMGDHGGLKVGAAAVASGLAHRLGSLESLITEMAKQAATPRNFSMTIVKTTAELHAAIAAGTDPQTIQIAAVEQVDTAAIKATAAEEAVTAERARIKGINELAAKGFEKEIEAAIDGGTSVEATALTLFKASQDRGISLAGIKTDSQSANTTTPAGKADADAADQKSAVSAIVAGANSR</sequence>
<feature type="domain" description="Peptidase S49" evidence="6">
    <location>
        <begin position="126"/>
        <end position="268"/>
    </location>
</feature>
<keyword evidence="4" id="KW-0720">Serine protease</keyword>
<dbReference type="GO" id="GO:0006508">
    <property type="term" value="P:proteolysis"/>
    <property type="evidence" value="ECO:0007669"/>
    <property type="project" value="UniProtKB-KW"/>
</dbReference>
<dbReference type="EMBL" id="MT143707">
    <property type="protein sequence ID" value="QJB01300.1"/>
    <property type="molecule type" value="Genomic_DNA"/>
</dbReference>
<evidence type="ECO:0000313" key="8">
    <source>
        <dbReference type="EMBL" id="QJB04784.1"/>
    </source>
</evidence>
<dbReference type="SUPFAM" id="SSF52096">
    <property type="entry name" value="ClpP/crotonase"/>
    <property type="match status" value="1"/>
</dbReference>
<evidence type="ECO:0000313" key="7">
    <source>
        <dbReference type="EMBL" id="QJB01300.1"/>
    </source>
</evidence>
<dbReference type="InterPro" id="IPR002142">
    <property type="entry name" value="Peptidase_S49"/>
</dbReference>
<evidence type="ECO:0000256" key="2">
    <source>
        <dbReference type="ARBA" id="ARBA00022670"/>
    </source>
</evidence>
<dbReference type="GO" id="GO:0008236">
    <property type="term" value="F:serine-type peptidase activity"/>
    <property type="evidence" value="ECO:0007669"/>
    <property type="project" value="UniProtKB-KW"/>
</dbReference>
<dbReference type="CDD" id="cd07022">
    <property type="entry name" value="S49_Sppa_36K_type"/>
    <property type="match status" value="1"/>
</dbReference>
<name>A0A6M3M574_9ZZZZ</name>
<keyword evidence="2" id="KW-0645">Protease</keyword>